<evidence type="ECO:0000313" key="3">
    <source>
        <dbReference type="EMBL" id="AKT40226.1"/>
    </source>
</evidence>
<dbReference type="PROSITE" id="PS50801">
    <property type="entry name" value="STAS"/>
    <property type="match status" value="1"/>
</dbReference>
<feature type="transmembrane region" description="Helical" evidence="1">
    <location>
        <begin position="143"/>
        <end position="167"/>
    </location>
</feature>
<dbReference type="Proteomes" id="UP000067626">
    <property type="component" value="Chromosome"/>
</dbReference>
<dbReference type="InterPro" id="IPR002645">
    <property type="entry name" value="STAS_dom"/>
</dbReference>
<keyword evidence="4" id="KW-1185">Reference proteome</keyword>
<protein>
    <recommendedName>
        <fullName evidence="2">STAS domain-containing protein</fullName>
    </recommendedName>
</protein>
<feature type="transmembrane region" description="Helical" evidence="1">
    <location>
        <begin position="285"/>
        <end position="312"/>
    </location>
</feature>
<feature type="transmembrane region" description="Helical" evidence="1">
    <location>
        <begin position="332"/>
        <end position="351"/>
    </location>
</feature>
<dbReference type="Pfam" id="PF13466">
    <property type="entry name" value="STAS_2"/>
    <property type="match status" value="1"/>
</dbReference>
<accession>A0A0K1EH84</accession>
<feature type="domain" description="STAS" evidence="2">
    <location>
        <begin position="38"/>
        <end position="145"/>
    </location>
</feature>
<dbReference type="InterPro" id="IPR003453">
    <property type="entry name" value="ABC_MlaE_roteobac"/>
</dbReference>
<dbReference type="Gene3D" id="3.30.750.24">
    <property type="entry name" value="STAS domain"/>
    <property type="match status" value="1"/>
</dbReference>
<keyword evidence="1" id="KW-0812">Transmembrane</keyword>
<gene>
    <name evidence="3" type="ORF">CMC5_043790</name>
</gene>
<dbReference type="Pfam" id="PF02405">
    <property type="entry name" value="MlaE"/>
    <property type="match status" value="1"/>
</dbReference>
<dbReference type="RefSeq" id="WP_050432188.1">
    <property type="nucleotide sequence ID" value="NZ_CP012159.1"/>
</dbReference>
<dbReference type="PANTHER" id="PTHR30188:SF3">
    <property type="entry name" value="ABC TRANSPORTER PERMEASE"/>
    <property type="match status" value="1"/>
</dbReference>
<comment type="similarity">
    <text evidence="1">Belongs to the MlaE permease family.</text>
</comment>
<evidence type="ECO:0000256" key="1">
    <source>
        <dbReference type="RuleBase" id="RU362044"/>
    </source>
</evidence>
<dbReference type="InterPro" id="IPR058548">
    <property type="entry name" value="MlaB-like_STAS"/>
</dbReference>
<sequence length="395" mass="41497">MPTAPTATDAGTTRSRDEAVSTGFQIELVARGEATAEIFISGDLLLRDAAGFWRALRKQIAAAGAARTIDIDLSGVREIEGGVMALLLQLVGELQAREVESEIRGAKGPVADVLGLYGTPDKVDLRTKPRTEGMLSQIGRATVAIITEVKAVLSFVGELVLAIFGVLRNPSSMNWSGVFPIMERAGADALPIILLINFLVGFVMGFQGAVQLKQFGANIFVADLVGLAVAREFGPLMAAIIVCGRSGAAFAAEIGTMKVSEEIDALRTMGFGPVRYLVLPRILGLMLVMPLLTLIADAIAMFGGLLVGVFSLDLTPVGYLLETQKAVSAWDVMSGVIKSIFFAFAIALVACQQGLATAGGAEGVGRRTTSSVVAILFSLILIDAAFTVVFYALGL</sequence>
<dbReference type="GO" id="GO:0043190">
    <property type="term" value="C:ATP-binding cassette (ABC) transporter complex"/>
    <property type="evidence" value="ECO:0007669"/>
    <property type="project" value="InterPro"/>
</dbReference>
<keyword evidence="1" id="KW-0472">Membrane</keyword>
<dbReference type="InterPro" id="IPR036513">
    <property type="entry name" value="STAS_dom_sf"/>
</dbReference>
<dbReference type="AlphaFoldDB" id="A0A0K1EH84"/>
<keyword evidence="1" id="KW-1133">Transmembrane helix</keyword>
<dbReference type="GO" id="GO:0005548">
    <property type="term" value="F:phospholipid transporter activity"/>
    <property type="evidence" value="ECO:0007669"/>
    <property type="project" value="TreeGrafter"/>
</dbReference>
<reference evidence="3 4" key="1">
    <citation type="submission" date="2015-07" db="EMBL/GenBank/DDBJ databases">
        <title>Genome analysis of myxobacterium Chondromyces crocatus Cm c5 reveals a high potential for natural compound synthesis and the genetic basis for the loss of fruiting body formation.</title>
        <authorList>
            <person name="Zaburannyi N."/>
            <person name="Bunk B."/>
            <person name="Maier J."/>
            <person name="Overmann J."/>
            <person name="Mueller R."/>
        </authorList>
    </citation>
    <scope>NUCLEOTIDE SEQUENCE [LARGE SCALE GENOMIC DNA]</scope>
    <source>
        <strain evidence="3 4">Cm c5</strain>
    </source>
</reference>
<dbReference type="PANTHER" id="PTHR30188">
    <property type="entry name" value="ABC TRANSPORTER PERMEASE PROTEIN-RELATED"/>
    <property type="match status" value="1"/>
</dbReference>
<organism evidence="3 4">
    <name type="scientific">Chondromyces crocatus</name>
    <dbReference type="NCBI Taxonomy" id="52"/>
    <lineage>
        <taxon>Bacteria</taxon>
        <taxon>Pseudomonadati</taxon>
        <taxon>Myxococcota</taxon>
        <taxon>Polyangia</taxon>
        <taxon>Polyangiales</taxon>
        <taxon>Polyangiaceae</taxon>
        <taxon>Chondromyces</taxon>
    </lineage>
</organism>
<evidence type="ECO:0000259" key="2">
    <source>
        <dbReference type="PROSITE" id="PS50801"/>
    </source>
</evidence>
<dbReference type="STRING" id="52.CMC5_043790"/>
<dbReference type="KEGG" id="ccro:CMC5_043790"/>
<proteinExistence type="inferred from homology"/>
<dbReference type="SUPFAM" id="SSF52091">
    <property type="entry name" value="SpoIIaa-like"/>
    <property type="match status" value="1"/>
</dbReference>
<evidence type="ECO:0000313" key="4">
    <source>
        <dbReference type="Proteomes" id="UP000067626"/>
    </source>
</evidence>
<feature type="transmembrane region" description="Helical" evidence="1">
    <location>
        <begin position="372"/>
        <end position="393"/>
    </location>
</feature>
<dbReference type="OrthoDB" id="9805022at2"/>
<dbReference type="EMBL" id="CP012159">
    <property type="protein sequence ID" value="AKT40226.1"/>
    <property type="molecule type" value="Genomic_DNA"/>
</dbReference>
<dbReference type="InterPro" id="IPR030802">
    <property type="entry name" value="Permease_MalE"/>
</dbReference>
<feature type="transmembrane region" description="Helical" evidence="1">
    <location>
        <begin position="187"/>
        <end position="206"/>
    </location>
</feature>
<dbReference type="NCBIfam" id="TIGR00056">
    <property type="entry name" value="MlaE family lipid ABC transporter permease subunit"/>
    <property type="match status" value="1"/>
</dbReference>
<name>A0A0K1EH84_CHOCO</name>